<dbReference type="AlphaFoldDB" id="A0AAP2DX02"/>
<keyword evidence="4" id="KW-0145">Chemotaxis</keyword>
<dbReference type="InterPro" id="IPR035909">
    <property type="entry name" value="CheB_C"/>
</dbReference>
<evidence type="ECO:0000256" key="4">
    <source>
        <dbReference type="PROSITE-ProRule" id="PRU00050"/>
    </source>
</evidence>
<evidence type="ECO:0000313" key="7">
    <source>
        <dbReference type="Proteomes" id="UP001319080"/>
    </source>
</evidence>
<organism evidence="6 7">
    <name type="scientific">Dawidia cretensis</name>
    <dbReference type="NCBI Taxonomy" id="2782350"/>
    <lineage>
        <taxon>Bacteria</taxon>
        <taxon>Pseudomonadati</taxon>
        <taxon>Bacteroidota</taxon>
        <taxon>Cytophagia</taxon>
        <taxon>Cytophagales</taxon>
        <taxon>Chryseotaleaceae</taxon>
        <taxon>Dawidia</taxon>
    </lineage>
</organism>
<dbReference type="GO" id="GO:0000156">
    <property type="term" value="F:phosphorelay response regulator activity"/>
    <property type="evidence" value="ECO:0007669"/>
    <property type="project" value="InterPro"/>
</dbReference>
<protein>
    <recommendedName>
        <fullName evidence="2">protein-glutamate methylesterase</fullName>
        <ecNumber evidence="2">3.1.1.61</ecNumber>
    </recommendedName>
</protein>
<dbReference type="GO" id="GO:0008984">
    <property type="term" value="F:protein-glutamate methylesterase activity"/>
    <property type="evidence" value="ECO:0007669"/>
    <property type="project" value="UniProtKB-EC"/>
</dbReference>
<dbReference type="PROSITE" id="PS50122">
    <property type="entry name" value="CHEB"/>
    <property type="match status" value="1"/>
</dbReference>
<dbReference type="PANTHER" id="PTHR42872:SF6">
    <property type="entry name" value="PROTEIN-GLUTAMATE METHYLESTERASE_PROTEIN-GLUTAMINE GLUTAMINASE"/>
    <property type="match status" value="1"/>
</dbReference>
<sequence>MGTTRIAAIGVSAGGLRALKEFFSSLPQIPDLAFVVVTHLPRDTPSSLQPTLSAVTSLPVYVLQGQTVPRAGNIYVLPAYMSADLHEGVISVYERHPSEPVFKAIDEFLFSLATDQRKNAIAIILSGMGNDGARGVQAIQKCGGMVLAQDPESSKYSSMPRAAIDADQPEEIAAPHLLGQTLSLMLQGTSNYSQES</sequence>
<reference evidence="6 7" key="1">
    <citation type="submission" date="2021-05" db="EMBL/GenBank/DDBJ databases">
        <title>A Polyphasic approach of four new species of the genus Ohtaekwangia: Ohtaekwangia histidinii sp. nov., Ohtaekwangia cretensis sp. nov., Ohtaekwangia indiensis sp. nov., Ohtaekwangia reichenbachii sp. nov. from diverse environment.</title>
        <authorList>
            <person name="Octaviana S."/>
        </authorList>
    </citation>
    <scope>NUCLEOTIDE SEQUENCE [LARGE SCALE GENOMIC DNA]</scope>
    <source>
        <strain evidence="6 7">PWU5</strain>
    </source>
</reference>
<evidence type="ECO:0000256" key="2">
    <source>
        <dbReference type="ARBA" id="ARBA00039140"/>
    </source>
</evidence>
<dbReference type="Pfam" id="PF01339">
    <property type="entry name" value="CheB_methylest"/>
    <property type="match status" value="1"/>
</dbReference>
<feature type="active site" evidence="4">
    <location>
        <position position="131"/>
    </location>
</feature>
<dbReference type="EC" id="3.1.1.61" evidence="2"/>
<gene>
    <name evidence="6" type="ORF">KK062_06790</name>
</gene>
<dbReference type="RefSeq" id="WP_254083510.1">
    <property type="nucleotide sequence ID" value="NZ_JAHESE010000004.1"/>
</dbReference>
<dbReference type="GO" id="GO:0006935">
    <property type="term" value="P:chemotaxis"/>
    <property type="evidence" value="ECO:0007669"/>
    <property type="project" value="UniProtKB-UniRule"/>
</dbReference>
<comment type="catalytic activity">
    <reaction evidence="3">
        <text>[protein]-L-glutamate 5-O-methyl ester + H2O = L-glutamyl-[protein] + methanol + H(+)</text>
        <dbReference type="Rhea" id="RHEA:23236"/>
        <dbReference type="Rhea" id="RHEA-COMP:10208"/>
        <dbReference type="Rhea" id="RHEA-COMP:10311"/>
        <dbReference type="ChEBI" id="CHEBI:15377"/>
        <dbReference type="ChEBI" id="CHEBI:15378"/>
        <dbReference type="ChEBI" id="CHEBI:17790"/>
        <dbReference type="ChEBI" id="CHEBI:29973"/>
        <dbReference type="ChEBI" id="CHEBI:82795"/>
        <dbReference type="EC" id="3.1.1.61"/>
    </reaction>
</comment>
<evidence type="ECO:0000256" key="1">
    <source>
        <dbReference type="ARBA" id="ARBA00022801"/>
    </source>
</evidence>
<feature type="active site" evidence="4">
    <location>
        <position position="12"/>
    </location>
</feature>
<feature type="domain" description="CheB-type methylesterase" evidence="5">
    <location>
        <begin position="1"/>
        <end position="182"/>
    </location>
</feature>
<feature type="active site" evidence="4">
    <location>
        <position position="39"/>
    </location>
</feature>
<evidence type="ECO:0000256" key="3">
    <source>
        <dbReference type="ARBA" id="ARBA00048267"/>
    </source>
</evidence>
<dbReference type="Proteomes" id="UP001319080">
    <property type="component" value="Unassembled WGS sequence"/>
</dbReference>
<dbReference type="Gene3D" id="3.40.50.180">
    <property type="entry name" value="Methylesterase CheB, C-terminal domain"/>
    <property type="match status" value="1"/>
</dbReference>
<comment type="caution">
    <text evidence="6">The sequence shown here is derived from an EMBL/GenBank/DDBJ whole genome shotgun (WGS) entry which is preliminary data.</text>
</comment>
<accession>A0AAP2DX02</accession>
<evidence type="ECO:0000313" key="6">
    <source>
        <dbReference type="EMBL" id="MBT1707919.1"/>
    </source>
</evidence>
<keyword evidence="7" id="KW-1185">Reference proteome</keyword>
<dbReference type="GO" id="GO:0005737">
    <property type="term" value="C:cytoplasm"/>
    <property type="evidence" value="ECO:0007669"/>
    <property type="project" value="InterPro"/>
</dbReference>
<proteinExistence type="predicted"/>
<dbReference type="CDD" id="cd16434">
    <property type="entry name" value="CheB-CheR_fusion"/>
    <property type="match status" value="1"/>
</dbReference>
<dbReference type="EMBL" id="JAHESE010000004">
    <property type="protein sequence ID" value="MBT1707919.1"/>
    <property type="molecule type" value="Genomic_DNA"/>
</dbReference>
<dbReference type="InterPro" id="IPR000673">
    <property type="entry name" value="Sig_transdc_resp-reg_Me-estase"/>
</dbReference>
<keyword evidence="1 4" id="KW-0378">Hydrolase</keyword>
<dbReference type="SUPFAM" id="SSF52738">
    <property type="entry name" value="Methylesterase CheB, C-terminal domain"/>
    <property type="match status" value="1"/>
</dbReference>
<dbReference type="PANTHER" id="PTHR42872">
    <property type="entry name" value="PROTEIN-GLUTAMATE METHYLESTERASE/PROTEIN-GLUTAMINE GLUTAMINASE"/>
    <property type="match status" value="1"/>
</dbReference>
<name>A0AAP2DX02_9BACT</name>
<evidence type="ECO:0000259" key="5">
    <source>
        <dbReference type="PROSITE" id="PS50122"/>
    </source>
</evidence>